<evidence type="ECO:0000256" key="1">
    <source>
        <dbReference type="SAM" id="MobiDB-lite"/>
    </source>
</evidence>
<dbReference type="AlphaFoldDB" id="A0A5A8DJA2"/>
<dbReference type="EMBL" id="VLTM01000016">
    <property type="protein sequence ID" value="KAA0164727.1"/>
    <property type="molecule type" value="Genomic_DNA"/>
</dbReference>
<feature type="region of interest" description="Disordered" evidence="1">
    <location>
        <begin position="32"/>
        <end position="167"/>
    </location>
</feature>
<proteinExistence type="predicted"/>
<feature type="compositionally biased region" description="Basic and acidic residues" evidence="1">
    <location>
        <begin position="37"/>
        <end position="53"/>
    </location>
</feature>
<dbReference type="Proteomes" id="UP000325113">
    <property type="component" value="Unassembled WGS sequence"/>
</dbReference>
<organism evidence="2 3">
    <name type="scientific">Cafeteria roenbergensis</name>
    <name type="common">Marine flagellate</name>
    <dbReference type="NCBI Taxonomy" id="33653"/>
    <lineage>
        <taxon>Eukaryota</taxon>
        <taxon>Sar</taxon>
        <taxon>Stramenopiles</taxon>
        <taxon>Bigyra</taxon>
        <taxon>Opalozoa</taxon>
        <taxon>Bicosoecida</taxon>
        <taxon>Cafeteriaceae</taxon>
        <taxon>Cafeteria</taxon>
    </lineage>
</organism>
<protein>
    <submittedName>
        <fullName evidence="2">Uncharacterized protein</fullName>
    </submittedName>
</protein>
<reference evidence="2 3" key="1">
    <citation type="submission" date="2019-07" db="EMBL/GenBank/DDBJ databases">
        <title>Genomes of Cafeteria roenbergensis.</title>
        <authorList>
            <person name="Fischer M.G."/>
            <person name="Hackl T."/>
            <person name="Roman M."/>
        </authorList>
    </citation>
    <scope>NUCLEOTIDE SEQUENCE [LARGE SCALE GENOMIC DNA]</scope>
    <source>
        <strain evidence="2 3">Cflag</strain>
    </source>
</reference>
<feature type="region of interest" description="Disordered" evidence="1">
    <location>
        <begin position="206"/>
        <end position="279"/>
    </location>
</feature>
<feature type="compositionally biased region" description="Gly residues" evidence="1">
    <location>
        <begin position="148"/>
        <end position="157"/>
    </location>
</feature>
<sequence>MAPALDAFLLSYGEQGAGVFGQPWAVHDSAAQADVPGRQEQERSLMDQLRSLDGEGLGGTEGGEEGGILAVGHGLAEDDDQDDEEGFGGIGDGWDDWPAALGLGSDSRREVGQQPGSEALEEDSSAPAGAITGGAGSGRASPATNARLGGGAGGGANGEEDDDDDDGDLLLAEAAAGPLGIGYLGRTSSLFDAQASGLLGLGGTGAQRSVPPAPADAAAAPSSGVPIPERPPGLLPSSAGRAPHGDVGHATSSHQQPLPGWHPAANSESGSPPFALSAPSSVPFAAPPPGWAYGAPYGAPTSAAYGAPYGAPTSAAYGAPYGAPTSAAYGAPYGAPTSAAYGAPYGAPTSAAYGAPYGAPTSAAYGAQRHTITPSHWPAQGRSLDRKLAAPWPPPPDMALLARRRAAPLRAHALFSLGNAASLVHRRCTA</sequence>
<feature type="compositionally biased region" description="Acidic residues" evidence="1">
    <location>
        <begin position="77"/>
        <end position="86"/>
    </location>
</feature>
<accession>A0A5A8DJA2</accession>
<gene>
    <name evidence="2" type="ORF">FNF31_02264</name>
</gene>
<name>A0A5A8DJA2_CAFRO</name>
<evidence type="ECO:0000313" key="3">
    <source>
        <dbReference type="Proteomes" id="UP000325113"/>
    </source>
</evidence>
<comment type="caution">
    <text evidence="2">The sequence shown here is derived from an EMBL/GenBank/DDBJ whole genome shotgun (WGS) entry which is preliminary data.</text>
</comment>
<evidence type="ECO:0000313" key="2">
    <source>
        <dbReference type="EMBL" id="KAA0164727.1"/>
    </source>
</evidence>
<feature type="compositionally biased region" description="Acidic residues" evidence="1">
    <location>
        <begin position="158"/>
        <end position="167"/>
    </location>
</feature>